<keyword evidence="2" id="KW-1185">Reference proteome</keyword>
<proteinExistence type="predicted"/>
<protein>
    <submittedName>
        <fullName evidence="1">Uncharacterized protein</fullName>
    </submittedName>
</protein>
<evidence type="ECO:0000313" key="1">
    <source>
        <dbReference type="EMBL" id="KAH0917399.1"/>
    </source>
</evidence>
<sequence length="197" mass="22307">MEISDRFSLVLSLSASKSDAWRRRSEEMISSSSLLLDRGRRDLLDFCDSVHTIRNKTNGQRIGNMNLRCCFIASCQHTGLVLRSKRYGSRFGAFFNQRKSFAFDVHTKEPKTLTELVVSILIDGAGEARRLNPPVKLPSQSAARMATRFEENKKKRGHFSAGHGRIGKHRSQQLPLGWFMPARKPLRKTSLASLGSW</sequence>
<accession>A0ABQ8CK14</accession>
<reference evidence="1 2" key="1">
    <citation type="submission" date="2021-05" db="EMBL/GenBank/DDBJ databases">
        <title>Genome Assembly of Synthetic Allotetraploid Brassica napus Reveals Homoeologous Exchanges between Subgenomes.</title>
        <authorList>
            <person name="Davis J.T."/>
        </authorList>
    </citation>
    <scope>NUCLEOTIDE SEQUENCE [LARGE SCALE GENOMIC DNA]</scope>
    <source>
        <strain evidence="2">cv. Da-Ae</strain>
        <tissue evidence="1">Seedling</tissue>
    </source>
</reference>
<evidence type="ECO:0000313" key="2">
    <source>
        <dbReference type="Proteomes" id="UP000824890"/>
    </source>
</evidence>
<organism evidence="1 2">
    <name type="scientific">Brassica napus</name>
    <name type="common">Rape</name>
    <dbReference type="NCBI Taxonomy" id="3708"/>
    <lineage>
        <taxon>Eukaryota</taxon>
        <taxon>Viridiplantae</taxon>
        <taxon>Streptophyta</taxon>
        <taxon>Embryophyta</taxon>
        <taxon>Tracheophyta</taxon>
        <taxon>Spermatophyta</taxon>
        <taxon>Magnoliopsida</taxon>
        <taxon>eudicotyledons</taxon>
        <taxon>Gunneridae</taxon>
        <taxon>Pentapetalae</taxon>
        <taxon>rosids</taxon>
        <taxon>malvids</taxon>
        <taxon>Brassicales</taxon>
        <taxon>Brassicaceae</taxon>
        <taxon>Brassiceae</taxon>
        <taxon>Brassica</taxon>
    </lineage>
</organism>
<gene>
    <name evidence="1" type="ORF">HID58_025059</name>
</gene>
<dbReference type="Proteomes" id="UP000824890">
    <property type="component" value="Unassembled WGS sequence"/>
</dbReference>
<name>A0ABQ8CK14_BRANA</name>
<comment type="caution">
    <text evidence="1">The sequence shown here is derived from an EMBL/GenBank/DDBJ whole genome shotgun (WGS) entry which is preliminary data.</text>
</comment>
<dbReference type="EMBL" id="JAGKQM010000007">
    <property type="protein sequence ID" value="KAH0917399.1"/>
    <property type="molecule type" value="Genomic_DNA"/>
</dbReference>